<keyword evidence="2 4" id="KW-0547">Nucleotide-binding</keyword>
<dbReference type="Proteomes" id="UP000179807">
    <property type="component" value="Unassembled WGS sequence"/>
</dbReference>
<comment type="caution">
    <text evidence="7">The sequence shown here is derived from an EMBL/GenBank/DDBJ whole genome shotgun (WGS) entry which is preliminary data.</text>
</comment>
<sequence length="354" mass="40563">MATKFSYVKIMNEREVFSPQKEIGKFTIQRMIGQGGFGDIYGVKDNDTSQMFAMKCEMNLNRTTGLAHEIRILKSLQGSPMFPRIISIGENEKCKYFVMELLGPSISKIRRRNIDQKFPLDIALRIAIEMLRCIRQLHRRGFIHRDIKPGNFLVRPDLVYPICLIDFGLAKSYVDIETGAHLDRMEDCGFVGTSKYASANALRGISLSRRDDLFSWFYSLIELVNGHVPWPDNITDREKCAKIRKAQLSKSVFQTLSSHFSAIYRKISKLKYDETPDYQAIENILEKMVKETKTNINTPLVSQLLSENQIKKIMSFGKERKNSIGNMYETLYSIPSLPKFYDDEPSGCTACSIA</sequence>
<name>A0A1J4KZ74_9EUKA</name>
<feature type="binding site" evidence="4">
    <location>
        <position position="55"/>
    </location>
    <ligand>
        <name>ATP</name>
        <dbReference type="ChEBI" id="CHEBI:30616"/>
    </ligand>
</feature>
<dbReference type="PROSITE" id="PS00107">
    <property type="entry name" value="PROTEIN_KINASE_ATP"/>
    <property type="match status" value="1"/>
</dbReference>
<evidence type="ECO:0000313" key="7">
    <source>
        <dbReference type="EMBL" id="OHT16458.1"/>
    </source>
</evidence>
<dbReference type="RefSeq" id="XP_068369594.1">
    <property type="nucleotide sequence ID" value="XM_068490868.1"/>
</dbReference>
<dbReference type="PANTHER" id="PTHR11909">
    <property type="entry name" value="CASEIN KINASE-RELATED"/>
    <property type="match status" value="1"/>
</dbReference>
<keyword evidence="8" id="KW-1185">Reference proteome</keyword>
<evidence type="ECO:0000256" key="2">
    <source>
        <dbReference type="ARBA" id="ARBA00022741"/>
    </source>
</evidence>
<dbReference type="SUPFAM" id="SSF56112">
    <property type="entry name" value="Protein kinase-like (PK-like)"/>
    <property type="match status" value="1"/>
</dbReference>
<dbReference type="SMART" id="SM00220">
    <property type="entry name" value="S_TKc"/>
    <property type="match status" value="1"/>
</dbReference>
<dbReference type="GeneID" id="94825572"/>
<dbReference type="InterPro" id="IPR000719">
    <property type="entry name" value="Prot_kinase_dom"/>
</dbReference>
<dbReference type="EC" id="2.7.11.1" evidence="1"/>
<dbReference type="OrthoDB" id="5914771at2759"/>
<accession>A0A1J4KZ74</accession>
<protein>
    <recommendedName>
        <fullName evidence="1">non-specific serine/threonine protein kinase</fullName>
        <ecNumber evidence="1">2.7.11.1</ecNumber>
    </recommendedName>
</protein>
<evidence type="ECO:0000256" key="4">
    <source>
        <dbReference type="PROSITE-ProRule" id="PRU10141"/>
    </source>
</evidence>
<proteinExistence type="inferred from homology"/>
<keyword evidence="3 4" id="KW-0067">ATP-binding</keyword>
<evidence type="ECO:0000313" key="8">
    <source>
        <dbReference type="Proteomes" id="UP000179807"/>
    </source>
</evidence>
<evidence type="ECO:0000259" key="6">
    <source>
        <dbReference type="PROSITE" id="PS50011"/>
    </source>
</evidence>
<evidence type="ECO:0000256" key="5">
    <source>
        <dbReference type="RuleBase" id="RU000304"/>
    </source>
</evidence>
<dbReference type="InterPro" id="IPR011009">
    <property type="entry name" value="Kinase-like_dom_sf"/>
</dbReference>
<gene>
    <name evidence="7" type="primary">CK1</name>
    <name evidence="7" type="ORF">TRFO_02728</name>
</gene>
<dbReference type="GO" id="GO:0005524">
    <property type="term" value="F:ATP binding"/>
    <property type="evidence" value="ECO:0007669"/>
    <property type="project" value="UniProtKB-UniRule"/>
</dbReference>
<dbReference type="VEuPathDB" id="TrichDB:TRFO_02728"/>
<dbReference type="Pfam" id="PF00069">
    <property type="entry name" value="Pkinase"/>
    <property type="match status" value="1"/>
</dbReference>
<dbReference type="Gene3D" id="1.10.510.10">
    <property type="entry name" value="Transferase(Phosphotransferase) domain 1"/>
    <property type="match status" value="1"/>
</dbReference>
<dbReference type="EMBL" id="MLAK01000111">
    <property type="protein sequence ID" value="OHT16458.1"/>
    <property type="molecule type" value="Genomic_DNA"/>
</dbReference>
<dbReference type="GO" id="GO:0004674">
    <property type="term" value="F:protein serine/threonine kinase activity"/>
    <property type="evidence" value="ECO:0007669"/>
    <property type="project" value="UniProtKB-KW"/>
</dbReference>
<feature type="domain" description="Protein kinase" evidence="6">
    <location>
        <begin position="26"/>
        <end position="289"/>
    </location>
</feature>
<dbReference type="InterPro" id="IPR017441">
    <property type="entry name" value="Protein_kinase_ATP_BS"/>
</dbReference>
<reference evidence="7" key="1">
    <citation type="submission" date="2016-10" db="EMBL/GenBank/DDBJ databases">
        <authorList>
            <person name="Benchimol M."/>
            <person name="Almeida L.G."/>
            <person name="Vasconcelos A.T."/>
            <person name="Perreira-Neves A."/>
            <person name="Rosa I.A."/>
            <person name="Tasca T."/>
            <person name="Bogo M.R."/>
            <person name="de Souza W."/>
        </authorList>
    </citation>
    <scope>NUCLEOTIDE SEQUENCE [LARGE SCALE GENOMIC DNA]</scope>
    <source>
        <strain evidence="7">K</strain>
    </source>
</reference>
<keyword evidence="7" id="KW-0808">Transferase</keyword>
<dbReference type="PROSITE" id="PS50011">
    <property type="entry name" value="PROTEIN_KINASE_DOM"/>
    <property type="match status" value="1"/>
</dbReference>
<keyword evidence="7" id="KW-0418">Kinase</keyword>
<dbReference type="InterPro" id="IPR050235">
    <property type="entry name" value="CK1_Ser-Thr_kinase"/>
</dbReference>
<dbReference type="AlphaFoldDB" id="A0A1J4KZ74"/>
<evidence type="ECO:0000256" key="1">
    <source>
        <dbReference type="ARBA" id="ARBA00012513"/>
    </source>
</evidence>
<evidence type="ECO:0000256" key="3">
    <source>
        <dbReference type="ARBA" id="ARBA00022840"/>
    </source>
</evidence>
<organism evidence="7 8">
    <name type="scientific">Tritrichomonas foetus</name>
    <dbReference type="NCBI Taxonomy" id="1144522"/>
    <lineage>
        <taxon>Eukaryota</taxon>
        <taxon>Metamonada</taxon>
        <taxon>Parabasalia</taxon>
        <taxon>Tritrichomonadida</taxon>
        <taxon>Tritrichomonadidae</taxon>
        <taxon>Tritrichomonas</taxon>
    </lineage>
</organism>
<dbReference type="PROSITE" id="PS00108">
    <property type="entry name" value="PROTEIN_KINASE_ST"/>
    <property type="match status" value="1"/>
</dbReference>
<dbReference type="InterPro" id="IPR008271">
    <property type="entry name" value="Ser/Thr_kinase_AS"/>
</dbReference>
<keyword evidence="5" id="KW-0723">Serine/threonine-protein kinase</keyword>
<comment type="similarity">
    <text evidence="5">Belongs to the protein kinase superfamily.</text>
</comment>